<feature type="compositionally biased region" description="Low complexity" evidence="5">
    <location>
        <begin position="696"/>
        <end position="708"/>
    </location>
</feature>
<dbReference type="PRINTS" id="PR00929">
    <property type="entry name" value="ATHOOK"/>
</dbReference>
<evidence type="ECO:0000256" key="2">
    <source>
        <dbReference type="ARBA" id="ARBA00022771"/>
    </source>
</evidence>
<feature type="compositionally biased region" description="Low complexity" evidence="5">
    <location>
        <begin position="1124"/>
        <end position="1143"/>
    </location>
</feature>
<dbReference type="PANTHER" id="PTHR24102:SF28">
    <property type="entry name" value="PHD-TYPE DOMAIN-CONTAINING PROTEIN"/>
    <property type="match status" value="1"/>
</dbReference>
<keyword evidence="3" id="KW-0862">Zinc</keyword>
<feature type="compositionally biased region" description="Acidic residues" evidence="5">
    <location>
        <begin position="82"/>
        <end position="101"/>
    </location>
</feature>
<evidence type="ECO:0000259" key="6">
    <source>
        <dbReference type="PROSITE" id="PS50016"/>
    </source>
</evidence>
<evidence type="ECO:0000256" key="5">
    <source>
        <dbReference type="SAM" id="MobiDB-lite"/>
    </source>
</evidence>
<feature type="compositionally biased region" description="Low complexity" evidence="5">
    <location>
        <begin position="281"/>
        <end position="290"/>
    </location>
</feature>
<feature type="compositionally biased region" description="Basic and acidic residues" evidence="5">
    <location>
        <begin position="194"/>
        <end position="218"/>
    </location>
</feature>
<dbReference type="PANTHER" id="PTHR24102">
    <property type="entry name" value="PHD FINGER PROTEIN"/>
    <property type="match status" value="1"/>
</dbReference>
<feature type="region of interest" description="Disordered" evidence="5">
    <location>
        <begin position="507"/>
        <end position="903"/>
    </location>
</feature>
<feature type="compositionally biased region" description="Basic residues" evidence="5">
    <location>
        <begin position="47"/>
        <end position="58"/>
    </location>
</feature>
<feature type="compositionally biased region" description="Polar residues" evidence="5">
    <location>
        <begin position="582"/>
        <end position="597"/>
    </location>
</feature>
<dbReference type="InterPro" id="IPR011011">
    <property type="entry name" value="Znf_FYVE_PHD"/>
</dbReference>
<feature type="compositionally biased region" description="Basic and acidic residues" evidence="5">
    <location>
        <begin position="251"/>
        <end position="277"/>
    </location>
</feature>
<gene>
    <name evidence="7" type="ORF">PARE0329_LOCUS551</name>
</gene>
<dbReference type="Pfam" id="PF00628">
    <property type="entry name" value="PHD"/>
    <property type="match status" value="2"/>
</dbReference>
<dbReference type="InterPro" id="IPR017956">
    <property type="entry name" value="AT_hook_DNA-bd_motif"/>
</dbReference>
<evidence type="ECO:0000256" key="1">
    <source>
        <dbReference type="ARBA" id="ARBA00022723"/>
    </source>
</evidence>
<feature type="compositionally biased region" description="Polar residues" evidence="5">
    <location>
        <begin position="735"/>
        <end position="750"/>
    </location>
</feature>
<keyword evidence="2 4" id="KW-0863">Zinc-finger</keyword>
<dbReference type="Gene3D" id="2.30.30.1150">
    <property type="match status" value="1"/>
</dbReference>
<dbReference type="InterPro" id="IPR001965">
    <property type="entry name" value="Znf_PHD"/>
</dbReference>
<dbReference type="SUPFAM" id="SSF57903">
    <property type="entry name" value="FYVE/PHD zinc finger"/>
    <property type="match status" value="2"/>
</dbReference>
<evidence type="ECO:0000313" key="7">
    <source>
        <dbReference type="EMBL" id="CAD8343916.1"/>
    </source>
</evidence>
<feature type="compositionally biased region" description="Basic and acidic residues" evidence="5">
    <location>
        <begin position="1109"/>
        <end position="1119"/>
    </location>
</feature>
<dbReference type="SMART" id="SM00384">
    <property type="entry name" value="AT_hook"/>
    <property type="match status" value="2"/>
</dbReference>
<dbReference type="GO" id="GO:0003677">
    <property type="term" value="F:DNA binding"/>
    <property type="evidence" value="ECO:0007669"/>
    <property type="project" value="InterPro"/>
</dbReference>
<dbReference type="PROSITE" id="PS01359">
    <property type="entry name" value="ZF_PHD_1"/>
    <property type="match status" value="2"/>
</dbReference>
<feature type="domain" description="PHD-type" evidence="6">
    <location>
        <begin position="121"/>
        <end position="167"/>
    </location>
</feature>
<feature type="compositionally biased region" description="Polar residues" evidence="5">
    <location>
        <begin position="807"/>
        <end position="816"/>
    </location>
</feature>
<sequence length="1159" mass="126347">MVVKKYLCAAPRPESWEEKAEALLKSLGGDRAKCKNVARQTLSILKERHKHEKKRTGPGRKSNAEHAIAFYEYLAGNKGIGDEDDNADDATEPSNDDENSASDESSSSGTVDTEEFLNQHDDACDVCNLGGELICCATCSLVFHKECLRPVMKAIPSDWICPYCITQGVNNFKRHSKTWKSASTAIRQMKRLKMELESGSQEAKKGESTKEDAKKEEIQNTTTEEFEGDKATATTTTKTEKEETSINNEESSLKKEETRDAEAEENITKNDIDESKKGNTSAASSVSSASDPPDGKRNLALYKIADSYSNSTEGLLVHGRRQRKQPALYQPQLCADSRWKSDEKHLETDGKNDDDDSDSEGSDVEIDSMKDDEKPMHRKPRRVLKKKKKSKDKLEDSVVICVGEDAMNWEKTGSPFCNFCHDDPSISICVFCGCRKCFGKHDKSSLLLCDNCDYEYHIHCLGLTTVPSSKKWYCPSCTKTKTGPKLLSTRRSSSAKATEIDNADVEVLEKRTRRRPSKLKLEQEETPKPSSSRKRIRTPKAAAASEESAEQRKRRRQSKSTTTSPATTPTTGRKRGRPPKNATPTTPKVQSKASPSLTARKRGRPPKASPDSVAVSSKAESTTKKNVTKPTTPSTSSNKSNTLEVPVKVQEPVKVSRVSGRTVKRASFHDEVDEGEQHLRSSKSPQSGESQHTNHTTSKAASSKSQDSQVHRTSSKMIEKAEPARKKQKHDEKATAQTKNTPSDTKSAKAQSKPLAVIEDKDEEMADPPPIAPVRMKSVLQPPAPPIAPVRMKPVLQPPTPAIRPTVSISENQSLLETMEPKVEETKKATINTENKPQGKNEANDVQGNSAIPKASKTETSKSIEPPPTYVPQTTNKPPATVAPKVVAPKTATPRASPTLVQGIPGGGSNASSFFSSFSSTPLLDPVALEAAVKALPEPKIKPEKTGITKTPRRKPGARECMQISRRFGVNIIPEKYMRTLLDYCHRGKVEHLIKMRERLDCHSRFLEYQLAGLEARIKEVGETKIVVPAMPPHKRDSNARNRGIGGGISPVPPSSSKKNIVGGSTNKTAVSTQASGKKPSLTLQASSSKAVTVTATTSTAAVVASLKVKSESMTEKLPTKPVTAPKIPTTTSSTSTPSVAATKPAVPAVALANKTKAN</sequence>
<dbReference type="InterPro" id="IPR019787">
    <property type="entry name" value="Znf_PHD-finger"/>
</dbReference>
<evidence type="ECO:0000256" key="4">
    <source>
        <dbReference type="PROSITE-ProRule" id="PRU00146"/>
    </source>
</evidence>
<feature type="compositionally biased region" description="Polar residues" evidence="5">
    <location>
        <begin position="1063"/>
        <end position="1076"/>
    </location>
</feature>
<feature type="region of interest" description="Disordered" evidence="5">
    <location>
        <begin position="194"/>
        <end position="298"/>
    </location>
</feature>
<dbReference type="EMBL" id="HBEH01000778">
    <property type="protein sequence ID" value="CAD8343916.1"/>
    <property type="molecule type" value="Transcribed_RNA"/>
</dbReference>
<name>A0A7S0F833_9STRA</name>
<dbReference type="CDD" id="cd15525">
    <property type="entry name" value="PHD_UHRF1_2"/>
    <property type="match status" value="1"/>
</dbReference>
<feature type="compositionally biased region" description="Acidic residues" evidence="5">
    <location>
        <begin position="352"/>
        <end position="366"/>
    </location>
</feature>
<feature type="compositionally biased region" description="Polar residues" evidence="5">
    <location>
        <begin position="682"/>
        <end position="695"/>
    </location>
</feature>
<feature type="compositionally biased region" description="Basic and acidic residues" evidence="5">
    <location>
        <begin position="667"/>
        <end position="679"/>
    </location>
</feature>
<proteinExistence type="predicted"/>
<dbReference type="GO" id="GO:0008270">
    <property type="term" value="F:zinc ion binding"/>
    <property type="evidence" value="ECO:0007669"/>
    <property type="project" value="UniProtKB-KW"/>
</dbReference>
<feature type="region of interest" description="Disordered" evidence="5">
    <location>
        <begin position="1030"/>
        <end position="1091"/>
    </location>
</feature>
<feature type="compositionally biased region" description="Basic residues" evidence="5">
    <location>
        <begin position="376"/>
        <end position="389"/>
    </location>
</feature>
<feature type="compositionally biased region" description="Low complexity" evidence="5">
    <location>
        <begin position="624"/>
        <end position="655"/>
    </location>
</feature>
<feature type="domain" description="PHD-type" evidence="6">
    <location>
        <begin position="414"/>
        <end position="480"/>
    </location>
</feature>
<dbReference type="Gene3D" id="3.30.40.10">
    <property type="entry name" value="Zinc/RING finger domain, C3HC4 (zinc finger)"/>
    <property type="match status" value="1"/>
</dbReference>
<protein>
    <recommendedName>
        <fullName evidence="6">PHD-type domain-containing protein</fullName>
    </recommendedName>
</protein>
<dbReference type="InterPro" id="IPR013083">
    <property type="entry name" value="Znf_RING/FYVE/PHD"/>
</dbReference>
<feature type="region of interest" description="Disordered" evidence="5">
    <location>
        <begin position="82"/>
        <end position="112"/>
    </location>
</feature>
<dbReference type="SMART" id="SM00249">
    <property type="entry name" value="PHD"/>
    <property type="match status" value="2"/>
</dbReference>
<keyword evidence="1" id="KW-0479">Metal-binding</keyword>
<accession>A0A7S0F833</accession>
<evidence type="ECO:0000256" key="3">
    <source>
        <dbReference type="ARBA" id="ARBA00022833"/>
    </source>
</evidence>
<organism evidence="7">
    <name type="scientific">Pseudo-nitzschia arenysensis</name>
    <dbReference type="NCBI Taxonomy" id="697910"/>
    <lineage>
        <taxon>Eukaryota</taxon>
        <taxon>Sar</taxon>
        <taxon>Stramenopiles</taxon>
        <taxon>Ochrophyta</taxon>
        <taxon>Bacillariophyta</taxon>
        <taxon>Bacillariophyceae</taxon>
        <taxon>Bacillariophycidae</taxon>
        <taxon>Bacillariales</taxon>
        <taxon>Bacillariaceae</taxon>
        <taxon>Pseudo-nitzschia</taxon>
    </lineage>
</organism>
<dbReference type="PROSITE" id="PS50016">
    <property type="entry name" value="ZF_PHD_2"/>
    <property type="match status" value="2"/>
</dbReference>
<feature type="compositionally biased region" description="Basic and acidic residues" evidence="5">
    <location>
        <begin position="819"/>
        <end position="828"/>
    </location>
</feature>
<feature type="compositionally biased region" description="Low complexity" evidence="5">
    <location>
        <begin position="559"/>
        <end position="571"/>
    </location>
</feature>
<dbReference type="InterPro" id="IPR019786">
    <property type="entry name" value="Zinc_finger_PHD-type_CS"/>
</dbReference>
<feature type="compositionally biased region" description="Low complexity" evidence="5">
    <location>
        <begin position="877"/>
        <end position="894"/>
    </location>
</feature>
<feature type="compositionally biased region" description="Basic and acidic residues" evidence="5">
    <location>
        <begin position="717"/>
        <end position="734"/>
    </location>
</feature>
<feature type="region of interest" description="Disordered" evidence="5">
    <location>
        <begin position="42"/>
        <end position="61"/>
    </location>
</feature>
<feature type="compositionally biased region" description="Basic and acidic residues" evidence="5">
    <location>
        <begin position="340"/>
        <end position="351"/>
    </location>
</feature>
<feature type="region of interest" description="Disordered" evidence="5">
    <location>
        <begin position="340"/>
        <end position="389"/>
    </location>
</feature>
<dbReference type="AlphaFoldDB" id="A0A7S0F833"/>
<feature type="region of interest" description="Disordered" evidence="5">
    <location>
        <begin position="1109"/>
        <end position="1143"/>
    </location>
</feature>
<reference evidence="7" key="1">
    <citation type="submission" date="2021-01" db="EMBL/GenBank/DDBJ databases">
        <authorList>
            <person name="Corre E."/>
            <person name="Pelletier E."/>
            <person name="Niang G."/>
            <person name="Scheremetjew M."/>
            <person name="Finn R."/>
            <person name="Kale V."/>
            <person name="Holt S."/>
            <person name="Cochrane G."/>
            <person name="Meng A."/>
            <person name="Brown T."/>
            <person name="Cohen L."/>
        </authorList>
    </citation>
    <scope>NUCLEOTIDE SEQUENCE</scope>
    <source>
        <strain evidence="7">B593</strain>
    </source>
</reference>